<feature type="transmembrane region" description="Helical" evidence="8">
    <location>
        <begin position="299"/>
        <end position="316"/>
    </location>
</feature>
<keyword evidence="5 8" id="KW-0812">Transmembrane</keyword>
<dbReference type="Pfam" id="PF13231">
    <property type="entry name" value="PMT_2"/>
    <property type="match status" value="1"/>
</dbReference>
<comment type="caution">
    <text evidence="10">The sequence shown here is derived from an EMBL/GenBank/DDBJ whole genome shotgun (WGS) entry which is preliminary data.</text>
</comment>
<feature type="transmembrane region" description="Helical" evidence="8">
    <location>
        <begin position="87"/>
        <end position="106"/>
    </location>
</feature>
<keyword evidence="2" id="KW-1003">Cell membrane</keyword>
<dbReference type="PANTHER" id="PTHR33908">
    <property type="entry name" value="MANNOSYLTRANSFERASE YKCB-RELATED"/>
    <property type="match status" value="1"/>
</dbReference>
<name>A0A1F8AS21_9BACT</name>
<dbReference type="AlphaFoldDB" id="A0A1F8AS21"/>
<evidence type="ECO:0000256" key="1">
    <source>
        <dbReference type="ARBA" id="ARBA00004651"/>
    </source>
</evidence>
<evidence type="ECO:0000256" key="5">
    <source>
        <dbReference type="ARBA" id="ARBA00022692"/>
    </source>
</evidence>
<reference evidence="10 11" key="1">
    <citation type="journal article" date="2016" name="Nat. Commun.">
        <title>Thousands of microbial genomes shed light on interconnected biogeochemical processes in an aquifer system.</title>
        <authorList>
            <person name="Anantharaman K."/>
            <person name="Brown C.T."/>
            <person name="Hug L.A."/>
            <person name="Sharon I."/>
            <person name="Castelle C.J."/>
            <person name="Probst A.J."/>
            <person name="Thomas B.C."/>
            <person name="Singh A."/>
            <person name="Wilkins M.J."/>
            <person name="Karaoz U."/>
            <person name="Brodie E.L."/>
            <person name="Williams K.H."/>
            <person name="Hubbard S.S."/>
            <person name="Banfield J.F."/>
        </authorList>
    </citation>
    <scope>NUCLEOTIDE SEQUENCE [LARGE SCALE GENOMIC DNA]</scope>
</reference>
<feature type="transmembrane region" description="Helical" evidence="8">
    <location>
        <begin position="251"/>
        <end position="268"/>
    </location>
</feature>
<dbReference type="InterPro" id="IPR050297">
    <property type="entry name" value="LipidA_mod_glycosyltrf_83"/>
</dbReference>
<evidence type="ECO:0000256" key="3">
    <source>
        <dbReference type="ARBA" id="ARBA00022676"/>
    </source>
</evidence>
<evidence type="ECO:0000256" key="8">
    <source>
        <dbReference type="SAM" id="Phobius"/>
    </source>
</evidence>
<dbReference type="GO" id="GO:0005886">
    <property type="term" value="C:plasma membrane"/>
    <property type="evidence" value="ECO:0007669"/>
    <property type="project" value="UniProtKB-SubCell"/>
</dbReference>
<keyword evidence="3" id="KW-0328">Glycosyltransferase</keyword>
<evidence type="ECO:0000313" key="11">
    <source>
        <dbReference type="Proteomes" id="UP000178603"/>
    </source>
</evidence>
<accession>A0A1F8AS21</accession>
<keyword evidence="4" id="KW-0808">Transferase</keyword>
<evidence type="ECO:0000256" key="7">
    <source>
        <dbReference type="ARBA" id="ARBA00023136"/>
    </source>
</evidence>
<proteinExistence type="predicted"/>
<dbReference type="PANTHER" id="PTHR33908:SF11">
    <property type="entry name" value="MEMBRANE PROTEIN"/>
    <property type="match status" value="1"/>
</dbReference>
<evidence type="ECO:0000256" key="4">
    <source>
        <dbReference type="ARBA" id="ARBA00022679"/>
    </source>
</evidence>
<evidence type="ECO:0000256" key="2">
    <source>
        <dbReference type="ARBA" id="ARBA00022475"/>
    </source>
</evidence>
<protein>
    <recommendedName>
        <fullName evidence="9">Glycosyltransferase RgtA/B/C/D-like domain-containing protein</fullName>
    </recommendedName>
</protein>
<keyword evidence="6 8" id="KW-1133">Transmembrane helix</keyword>
<dbReference type="Proteomes" id="UP000178603">
    <property type="component" value="Unassembled WGS sequence"/>
</dbReference>
<feature type="transmembrane region" description="Helical" evidence="8">
    <location>
        <begin position="7"/>
        <end position="25"/>
    </location>
</feature>
<feature type="transmembrane region" description="Helical" evidence="8">
    <location>
        <begin position="275"/>
        <end position="293"/>
    </location>
</feature>
<gene>
    <name evidence="10" type="ORF">A3E44_06085</name>
</gene>
<feature type="transmembrane region" description="Helical" evidence="8">
    <location>
        <begin position="136"/>
        <end position="153"/>
    </location>
</feature>
<feature type="transmembrane region" description="Helical" evidence="8">
    <location>
        <begin position="159"/>
        <end position="186"/>
    </location>
</feature>
<dbReference type="GO" id="GO:0009103">
    <property type="term" value="P:lipopolysaccharide biosynthetic process"/>
    <property type="evidence" value="ECO:0007669"/>
    <property type="project" value="UniProtKB-ARBA"/>
</dbReference>
<organism evidence="10 11">
    <name type="scientific">Candidatus Woesebacteria bacterium RIFCSPHIGHO2_12_FULL_41_24</name>
    <dbReference type="NCBI Taxonomy" id="1802510"/>
    <lineage>
        <taxon>Bacteria</taxon>
        <taxon>Candidatus Woeseibacteriota</taxon>
    </lineage>
</organism>
<evidence type="ECO:0000313" key="10">
    <source>
        <dbReference type="EMBL" id="OGM54553.1"/>
    </source>
</evidence>
<dbReference type="GO" id="GO:0016763">
    <property type="term" value="F:pentosyltransferase activity"/>
    <property type="evidence" value="ECO:0007669"/>
    <property type="project" value="TreeGrafter"/>
</dbReference>
<evidence type="ECO:0000256" key="6">
    <source>
        <dbReference type="ARBA" id="ARBA00022989"/>
    </source>
</evidence>
<feature type="transmembrane region" description="Helical" evidence="8">
    <location>
        <begin position="198"/>
        <end position="218"/>
    </location>
</feature>
<comment type="subcellular location">
    <subcellularLocation>
        <location evidence="1">Cell membrane</location>
        <topology evidence="1">Multi-pass membrane protein</topology>
    </subcellularLocation>
</comment>
<sequence length="445" mass="51146">MKLRNNRWPLIALTLLSIFAFFRSINEFPLRNWDEAWYGEISENMAINNTGLLMPFWNGRYYFDKPPMYFWLTYPILKIFGPGEWQARFVSVSAATLIPTLIYLIGKKLFNYKTGLVAAIIFLTLGQVVERFSHGNLDALLTLFSILSFYFYINRSPVVSGVFLAGAILTKGLVFGFFPLAWIMLFEFLLGKKEVKKIIKLISVLLIASLWWFALGSLKFGEEFVKSYITDLFAGNLSWKEPMLDTTLTKVFIRDIGFWFIPIIFHFVKNFKNKALLFLTLSVITLALPLNLLADKLGWFLLPLYPFASLIAGFSTSSLNKKYILILSLLIILQLNSIKNLDKENPDKSYISAELGKFIKMNYSPQTKIVLDSPDFSSFLYYSGLNEVTVASQSGGKINEWWIKSYDDISRFKGYLIITENPQKFDTVIQTITTAPYDYKLLELL</sequence>
<dbReference type="EMBL" id="MGGW01000013">
    <property type="protein sequence ID" value="OGM54553.1"/>
    <property type="molecule type" value="Genomic_DNA"/>
</dbReference>
<evidence type="ECO:0000259" key="9">
    <source>
        <dbReference type="Pfam" id="PF13231"/>
    </source>
</evidence>
<keyword evidence="7 8" id="KW-0472">Membrane</keyword>
<dbReference type="InterPro" id="IPR038731">
    <property type="entry name" value="RgtA/B/C-like"/>
</dbReference>
<feature type="domain" description="Glycosyltransferase RgtA/B/C/D-like" evidence="9">
    <location>
        <begin position="64"/>
        <end position="208"/>
    </location>
</feature>